<proteinExistence type="predicted"/>
<dbReference type="InterPro" id="IPR010235">
    <property type="entry name" value="HepT"/>
</dbReference>
<protein>
    <submittedName>
        <fullName evidence="1">Nucleotidyltransferase</fullName>
    </submittedName>
</protein>
<evidence type="ECO:0000313" key="1">
    <source>
        <dbReference type="EMBL" id="RZD17641.1"/>
    </source>
</evidence>
<dbReference type="Pfam" id="PF08780">
    <property type="entry name" value="NTase_sub_bind"/>
    <property type="match status" value="1"/>
</dbReference>
<dbReference type="Gene3D" id="1.20.120.330">
    <property type="entry name" value="Nucleotidyltransferases domain 2"/>
    <property type="match status" value="1"/>
</dbReference>
<dbReference type="EMBL" id="SGBB01000028">
    <property type="protein sequence ID" value="RZD17641.1"/>
    <property type="molecule type" value="Genomic_DNA"/>
</dbReference>
<name>A0A519BK50_9DELT</name>
<dbReference type="NCBIfam" id="TIGR01987">
    <property type="entry name" value="HI0074"/>
    <property type="match status" value="1"/>
</dbReference>
<reference evidence="1 2" key="1">
    <citation type="journal article" date="2019" name="ISME J.">
        <title>Insights into ecological role of a new deltaproteobacterial order Candidatus Acidulodesulfobacterales by metagenomics and metatranscriptomics.</title>
        <authorList>
            <person name="Tan S."/>
            <person name="Liu J."/>
            <person name="Fang Y."/>
            <person name="Hedlund B.P."/>
            <person name="Lian Z.H."/>
            <person name="Huang L.Y."/>
            <person name="Li J.T."/>
            <person name="Huang L.N."/>
            <person name="Li W.J."/>
            <person name="Jiang H.C."/>
            <person name="Dong H.L."/>
            <person name="Shu W.S."/>
        </authorList>
    </citation>
    <scope>NUCLEOTIDE SEQUENCE [LARGE SCALE GENOMIC DNA]</scope>
    <source>
        <strain evidence="1">AP1</strain>
    </source>
</reference>
<evidence type="ECO:0000313" key="2">
    <source>
        <dbReference type="Proteomes" id="UP000319296"/>
    </source>
</evidence>
<accession>A0A519BK50</accession>
<organism evidence="1 2">
    <name type="scientific">Candidatus Acididesulfobacter diazotrophicus</name>
    <dbReference type="NCBI Taxonomy" id="2597226"/>
    <lineage>
        <taxon>Bacteria</taxon>
        <taxon>Deltaproteobacteria</taxon>
        <taxon>Candidatus Acidulodesulfobacterales</taxon>
        <taxon>Candidatus Acididesulfobacter</taxon>
    </lineage>
</organism>
<sequence length="135" mass="16196">MDLKKFNDFVASLEKLKEAHKKTIANTGNSEYFFFRDSSIQRFEFTVEIFWKLLKNILQDNEGIFCNSPKSCVREFFALGYIKESNTKILLEMFDDRNLTSHTYHEEIAEIIFLKFENYINNLEYFLEEIKSKFL</sequence>
<dbReference type="GO" id="GO:0016740">
    <property type="term" value="F:transferase activity"/>
    <property type="evidence" value="ECO:0007669"/>
    <property type="project" value="UniProtKB-KW"/>
</dbReference>
<keyword evidence="1" id="KW-0808">Transferase</keyword>
<dbReference type="AlphaFoldDB" id="A0A519BK50"/>
<dbReference type="Proteomes" id="UP000319296">
    <property type="component" value="Unassembled WGS sequence"/>
</dbReference>
<comment type="caution">
    <text evidence="1">The sequence shown here is derived from an EMBL/GenBank/DDBJ whole genome shotgun (WGS) entry which is preliminary data.</text>
</comment>
<gene>
    <name evidence="1" type="ORF">EVG15_10200</name>
</gene>
<dbReference type="SUPFAM" id="SSF81593">
    <property type="entry name" value="Nucleotidyltransferase substrate binding subunit/domain"/>
    <property type="match status" value="1"/>
</dbReference>